<gene>
    <name evidence="1" type="ORF">OG477_43925</name>
</gene>
<dbReference type="EMBL" id="CP108140">
    <property type="protein sequence ID" value="WTP92466.1"/>
    <property type="molecule type" value="Genomic_DNA"/>
</dbReference>
<sequence length="111" mass="11286">METVWRLAFFGQSTPLSSFVGTIVGIVVGHCVREAAKEAGASKLTVDIAGGLASATATAAAGWTVNTLMADFGVGYGATAAQAATTGIIHSSLYNPNSAFGFFAQPTWRAA</sequence>
<protein>
    <submittedName>
        <fullName evidence="1">Uncharacterized protein</fullName>
    </submittedName>
</protein>
<accession>A0AAU1IE76</accession>
<proteinExistence type="predicted"/>
<reference evidence="1" key="1">
    <citation type="submission" date="2022-10" db="EMBL/GenBank/DDBJ databases">
        <title>The complete genomes of actinobacterial strains from the NBC collection.</title>
        <authorList>
            <person name="Joergensen T.S."/>
            <person name="Alvarez Arevalo M."/>
            <person name="Sterndorff E.B."/>
            <person name="Faurdal D."/>
            <person name="Vuksanovic O."/>
            <person name="Mourched A.-S."/>
            <person name="Charusanti P."/>
            <person name="Shaw S."/>
            <person name="Blin K."/>
            <person name="Weber T."/>
        </authorList>
    </citation>
    <scope>NUCLEOTIDE SEQUENCE</scope>
    <source>
        <strain evidence="1">NBC 00180</strain>
    </source>
</reference>
<organism evidence="1">
    <name type="scientific">Streptomyces sp. NBC_00180</name>
    <dbReference type="NCBI Taxonomy" id="2903632"/>
    <lineage>
        <taxon>Bacteria</taxon>
        <taxon>Bacillati</taxon>
        <taxon>Actinomycetota</taxon>
        <taxon>Actinomycetes</taxon>
        <taxon>Kitasatosporales</taxon>
        <taxon>Streptomycetaceae</taxon>
        <taxon>Streptomyces</taxon>
    </lineage>
</organism>
<evidence type="ECO:0000313" key="1">
    <source>
        <dbReference type="EMBL" id="WTP92466.1"/>
    </source>
</evidence>
<name>A0AAU1IE76_9ACTN</name>
<dbReference type="AlphaFoldDB" id="A0AAU1IE76"/>